<proteinExistence type="predicted"/>
<keyword evidence="2" id="KW-1185">Reference proteome</keyword>
<evidence type="ECO:0000313" key="1">
    <source>
        <dbReference type="EnsemblMetazoa" id="AALB009098-PA"/>
    </source>
</evidence>
<dbReference type="EnsemblMetazoa" id="AALB009098-RA">
    <property type="protein sequence ID" value="AALB009098-PA"/>
    <property type="gene ID" value="AALB009098"/>
</dbReference>
<name>A0A182FRC2_ANOAL</name>
<evidence type="ECO:0000313" key="2">
    <source>
        <dbReference type="Proteomes" id="UP000069272"/>
    </source>
</evidence>
<protein>
    <submittedName>
        <fullName evidence="1">Uncharacterized protein</fullName>
    </submittedName>
</protein>
<reference evidence="1" key="2">
    <citation type="submission" date="2022-08" db="UniProtKB">
        <authorList>
            <consortium name="EnsemblMetazoa"/>
        </authorList>
    </citation>
    <scope>IDENTIFICATION</scope>
    <source>
        <strain evidence="1">STECLA/ALBI9_A</strain>
    </source>
</reference>
<organism evidence="1 2">
    <name type="scientific">Anopheles albimanus</name>
    <name type="common">New world malaria mosquito</name>
    <dbReference type="NCBI Taxonomy" id="7167"/>
    <lineage>
        <taxon>Eukaryota</taxon>
        <taxon>Metazoa</taxon>
        <taxon>Ecdysozoa</taxon>
        <taxon>Arthropoda</taxon>
        <taxon>Hexapoda</taxon>
        <taxon>Insecta</taxon>
        <taxon>Pterygota</taxon>
        <taxon>Neoptera</taxon>
        <taxon>Endopterygota</taxon>
        <taxon>Diptera</taxon>
        <taxon>Nematocera</taxon>
        <taxon>Culicoidea</taxon>
        <taxon>Culicidae</taxon>
        <taxon>Anophelinae</taxon>
        <taxon>Anopheles</taxon>
    </lineage>
</organism>
<sequence length="143" mass="15378">MNPIVGSLSVLCLVLSVSGASVASTTDATAEDVQLLEAIIRRLNDTLNVLLSMSESEETALPSVINEIYSHVKASKLCDEGEGNSASVSSDSLETGKTHQDFFSEYITDFLVQWMGKSEITRESHAAYKPPTPSTERSAVIPL</sequence>
<dbReference type="VEuPathDB" id="VectorBase:AALB009098"/>
<dbReference type="AlphaFoldDB" id="A0A182FRC2"/>
<dbReference type="Proteomes" id="UP000069272">
    <property type="component" value="Chromosome 2R"/>
</dbReference>
<accession>A0A182FRC2</accession>
<reference evidence="1 2" key="1">
    <citation type="journal article" date="2017" name="G3 (Bethesda)">
        <title>The Physical Genome Mapping of Anopheles albimanus Corrected Scaffold Misassemblies and Identified Interarm Rearrangements in Genus Anopheles.</title>
        <authorList>
            <person name="Artemov G.N."/>
            <person name="Peery A.N."/>
            <person name="Jiang X."/>
            <person name="Tu Z."/>
            <person name="Stegniy V.N."/>
            <person name="Sharakhova M.V."/>
            <person name="Sharakhov I.V."/>
        </authorList>
    </citation>
    <scope>NUCLEOTIDE SEQUENCE [LARGE SCALE GENOMIC DNA]</scope>
    <source>
        <strain evidence="1 2">ALBI9_A</strain>
    </source>
</reference>